<evidence type="ECO:0000313" key="8">
    <source>
        <dbReference type="EMBL" id="GGE20473.1"/>
    </source>
</evidence>
<sequence>MLKHIAISRKIAGCFAVLLCIALGVGGFVYRNLTSTEATMERQVLHAKLQLLAGDMRFAMTRQENSLRGFMLTRDPYYSGRVLKHNDTFRGYLAEARAAAGGQKDILAKLDRLDERQAGWLEKIAKPALVLAADPAKTAEAAKLITSDEAASYLDPAEESVNGLRDGEKAEFDASTEAMDADAAHSRLALLLGFGSLVLASGALGFGLSRAIARPVVTLRDAMLKLVRGDLATDVPARERGDEIGAMAKAVETFKQTAIEQRRLEAETAASRAASEDQRSRQSAIDHAKAEDLRHFVHAVEAGFERLSAGDLTVRMDGGVAPEFEPIRQTFNQSVAALEAAITAVVGSVGTIRTGLGEINVAAGDLSQRTEQQAASLEETVAALSEVTRGINGTADVAARAEASASTAKKNAEAGGAIVGRAVEAMSKIENSSIEIGKIIGVIDEIAFQTNLLALNAGVEAARAGESGKGFAVVAQEVRALAQRSAEAAKEIKTLIGASATQVGEGVELVSATGRALDEIVGQVGHVAETIAGIAHSAREQATSLKEVATAADQMDKVTQQNAAMVEETTAAAQSLGTETAELAALTSRFRTAGSSAPSARAAPSRPRVVPQLRSTGRGGAAPKPAAAADDWEEF</sequence>
<keyword evidence="9" id="KW-1185">Reference proteome</keyword>
<evidence type="ECO:0000256" key="1">
    <source>
        <dbReference type="ARBA" id="ARBA00004370"/>
    </source>
</evidence>
<gene>
    <name evidence="8" type="primary">mcpG</name>
    <name evidence="8" type="ORF">GCM10011390_44690</name>
</gene>
<evidence type="ECO:0000259" key="6">
    <source>
        <dbReference type="PROSITE" id="PS50111"/>
    </source>
</evidence>
<dbReference type="Proteomes" id="UP000644699">
    <property type="component" value="Unassembled WGS sequence"/>
</dbReference>
<dbReference type="Gene3D" id="1.10.287.950">
    <property type="entry name" value="Methyl-accepting chemotaxis protein"/>
    <property type="match status" value="1"/>
</dbReference>
<dbReference type="InterPro" id="IPR051310">
    <property type="entry name" value="MCP_chemotaxis"/>
</dbReference>
<feature type="compositionally biased region" description="Low complexity" evidence="5">
    <location>
        <begin position="595"/>
        <end position="611"/>
    </location>
</feature>
<dbReference type="PROSITE" id="PS50885">
    <property type="entry name" value="HAMP"/>
    <property type="match status" value="2"/>
</dbReference>
<name>A0A917A0A7_9HYPH</name>
<reference evidence="8" key="1">
    <citation type="journal article" date="2014" name="Int. J. Syst. Evol. Microbiol.">
        <title>Complete genome sequence of Corynebacterium casei LMG S-19264T (=DSM 44701T), isolated from a smear-ripened cheese.</title>
        <authorList>
            <consortium name="US DOE Joint Genome Institute (JGI-PGF)"/>
            <person name="Walter F."/>
            <person name="Albersmeier A."/>
            <person name="Kalinowski J."/>
            <person name="Ruckert C."/>
        </authorList>
    </citation>
    <scope>NUCLEOTIDE SEQUENCE</scope>
    <source>
        <strain evidence="8">CGMCC 1.15367</strain>
    </source>
</reference>
<dbReference type="SUPFAM" id="SSF58104">
    <property type="entry name" value="Methyl-accepting chemotaxis protein (MCP) signaling domain"/>
    <property type="match status" value="1"/>
</dbReference>
<dbReference type="Pfam" id="PF00672">
    <property type="entry name" value="HAMP"/>
    <property type="match status" value="2"/>
</dbReference>
<dbReference type="InterPro" id="IPR007891">
    <property type="entry name" value="CHASE3"/>
</dbReference>
<dbReference type="CDD" id="cd11386">
    <property type="entry name" value="MCP_signal"/>
    <property type="match status" value="1"/>
</dbReference>
<dbReference type="EMBL" id="BMIQ01000009">
    <property type="protein sequence ID" value="GGE20473.1"/>
    <property type="molecule type" value="Genomic_DNA"/>
</dbReference>
<dbReference type="Gene3D" id="1.10.8.500">
    <property type="entry name" value="HAMP domain in histidine kinase"/>
    <property type="match status" value="1"/>
</dbReference>
<organism evidence="8 9">
    <name type="scientific">Aureimonas endophytica</name>
    <dbReference type="NCBI Taxonomy" id="2027858"/>
    <lineage>
        <taxon>Bacteria</taxon>
        <taxon>Pseudomonadati</taxon>
        <taxon>Pseudomonadota</taxon>
        <taxon>Alphaproteobacteria</taxon>
        <taxon>Hyphomicrobiales</taxon>
        <taxon>Aurantimonadaceae</taxon>
        <taxon>Aureimonas</taxon>
    </lineage>
</organism>
<evidence type="ECO:0000259" key="7">
    <source>
        <dbReference type="PROSITE" id="PS50885"/>
    </source>
</evidence>
<dbReference type="GO" id="GO:0016020">
    <property type="term" value="C:membrane"/>
    <property type="evidence" value="ECO:0007669"/>
    <property type="project" value="UniProtKB-SubCell"/>
</dbReference>
<feature type="domain" description="HAMP" evidence="7">
    <location>
        <begin position="210"/>
        <end position="263"/>
    </location>
</feature>
<reference evidence="8" key="2">
    <citation type="submission" date="2020-09" db="EMBL/GenBank/DDBJ databases">
        <authorList>
            <person name="Sun Q."/>
            <person name="Zhou Y."/>
        </authorList>
    </citation>
    <scope>NUCLEOTIDE SEQUENCE</scope>
    <source>
        <strain evidence="8">CGMCC 1.15367</strain>
    </source>
</reference>
<proteinExistence type="inferred from homology"/>
<evidence type="ECO:0000256" key="2">
    <source>
        <dbReference type="ARBA" id="ARBA00022500"/>
    </source>
</evidence>
<dbReference type="GO" id="GO:0006935">
    <property type="term" value="P:chemotaxis"/>
    <property type="evidence" value="ECO:0007669"/>
    <property type="project" value="UniProtKB-KW"/>
</dbReference>
<evidence type="ECO:0000256" key="3">
    <source>
        <dbReference type="ARBA" id="ARBA00029447"/>
    </source>
</evidence>
<feature type="region of interest" description="Disordered" evidence="5">
    <location>
        <begin position="594"/>
        <end position="635"/>
    </location>
</feature>
<accession>A0A917A0A7</accession>
<evidence type="ECO:0000256" key="4">
    <source>
        <dbReference type="PROSITE-ProRule" id="PRU00284"/>
    </source>
</evidence>
<dbReference type="AlphaFoldDB" id="A0A917A0A7"/>
<dbReference type="PROSITE" id="PS50111">
    <property type="entry name" value="CHEMOTAXIS_TRANSDUC_2"/>
    <property type="match status" value="1"/>
</dbReference>
<keyword evidence="4" id="KW-0807">Transducer</keyword>
<dbReference type="InterPro" id="IPR003660">
    <property type="entry name" value="HAMP_dom"/>
</dbReference>
<feature type="domain" description="Methyl-accepting transducer" evidence="6">
    <location>
        <begin position="348"/>
        <end position="577"/>
    </location>
</feature>
<dbReference type="Pfam" id="PF05227">
    <property type="entry name" value="CHASE3"/>
    <property type="match status" value="1"/>
</dbReference>
<dbReference type="InterPro" id="IPR004089">
    <property type="entry name" value="MCPsignal_dom"/>
</dbReference>
<dbReference type="CDD" id="cd06225">
    <property type="entry name" value="HAMP"/>
    <property type="match status" value="1"/>
</dbReference>
<dbReference type="SMART" id="SM00304">
    <property type="entry name" value="HAMP"/>
    <property type="match status" value="2"/>
</dbReference>
<dbReference type="FunFam" id="1.10.287.950:FF:000001">
    <property type="entry name" value="Methyl-accepting chemotaxis sensory transducer"/>
    <property type="match status" value="1"/>
</dbReference>
<comment type="similarity">
    <text evidence="3">Belongs to the methyl-accepting chemotaxis (MCP) protein family.</text>
</comment>
<protein>
    <submittedName>
        <fullName evidence="8">Chemotaxis protein</fullName>
    </submittedName>
</protein>
<evidence type="ECO:0000256" key="5">
    <source>
        <dbReference type="SAM" id="MobiDB-lite"/>
    </source>
</evidence>
<dbReference type="SUPFAM" id="SSF158472">
    <property type="entry name" value="HAMP domain-like"/>
    <property type="match status" value="1"/>
</dbReference>
<comment type="caution">
    <text evidence="8">The sequence shown here is derived from an EMBL/GenBank/DDBJ whole genome shotgun (WGS) entry which is preliminary data.</text>
</comment>
<keyword evidence="2" id="KW-0145">Chemotaxis</keyword>
<comment type="subcellular location">
    <subcellularLocation>
        <location evidence="1">Membrane</location>
    </subcellularLocation>
</comment>
<dbReference type="Pfam" id="PF00015">
    <property type="entry name" value="MCPsignal"/>
    <property type="match status" value="1"/>
</dbReference>
<evidence type="ECO:0000313" key="9">
    <source>
        <dbReference type="Proteomes" id="UP000644699"/>
    </source>
</evidence>
<dbReference type="GO" id="GO:0007165">
    <property type="term" value="P:signal transduction"/>
    <property type="evidence" value="ECO:0007669"/>
    <property type="project" value="UniProtKB-KW"/>
</dbReference>
<dbReference type="RefSeq" id="WP_188912477.1">
    <property type="nucleotide sequence ID" value="NZ_BMIQ01000009.1"/>
</dbReference>
<feature type="domain" description="HAMP" evidence="7">
    <location>
        <begin position="297"/>
        <end position="343"/>
    </location>
</feature>
<dbReference type="PANTHER" id="PTHR43531:SF11">
    <property type="entry name" value="METHYL-ACCEPTING CHEMOTAXIS PROTEIN 3"/>
    <property type="match status" value="1"/>
</dbReference>
<dbReference type="PANTHER" id="PTHR43531">
    <property type="entry name" value="PROTEIN ICFG"/>
    <property type="match status" value="1"/>
</dbReference>
<dbReference type="SMART" id="SM00283">
    <property type="entry name" value="MA"/>
    <property type="match status" value="1"/>
</dbReference>